<dbReference type="InterPro" id="IPR036650">
    <property type="entry name" value="CAT_RNA-bd_dom_sf"/>
</dbReference>
<dbReference type="SUPFAM" id="SSF63520">
    <property type="entry name" value="PTS-regulatory domain, PRD"/>
    <property type="match status" value="2"/>
</dbReference>
<sequence length="282" mass="33440">MRIKRVFNNNVILAYKGDSEVVIFGKGIGYQKQHGDEVDKKSIEKIFSLTEKQTNQFEELFKEISSEYTELTLKIIKQAESDLQIKFDGSIYLSIMDHINYAIIRAKKGLYVRNELIWEIKRTYKKEYEAALKTLDIIKRETGVELKADEAGIIAIHYFNAQDPKKRVKTDYKAVEIIQDIVKIIQYHFHIEFDEDELSFNRLMTHLRYFINSLINNERRSNQLDDKFFYSQVKKKYTDTYDCVLKINKYIREKLGKDVADEESLYLIMHIQRIVEKSNSTE</sequence>
<feature type="domain" description="PRD" evidence="2">
    <location>
        <begin position="63"/>
        <end position="168"/>
    </location>
</feature>
<dbReference type="InterPro" id="IPR011608">
    <property type="entry name" value="PRD"/>
</dbReference>
<dbReference type="Pfam" id="PF00874">
    <property type="entry name" value="PRD"/>
    <property type="match status" value="2"/>
</dbReference>
<dbReference type="SUPFAM" id="SSF50151">
    <property type="entry name" value="SacY-like RNA-binding domain"/>
    <property type="match status" value="1"/>
</dbReference>
<reference evidence="3" key="1">
    <citation type="submission" date="2022-10" db="EMBL/GenBank/DDBJ databases">
        <authorList>
            <person name="Aires J."/>
            <person name="Mesa V."/>
        </authorList>
    </citation>
    <scope>NUCLEOTIDE SEQUENCE</scope>
    <source>
        <strain evidence="3">Clostridium neonatale JD116</strain>
    </source>
</reference>
<evidence type="ECO:0000313" key="3">
    <source>
        <dbReference type="EMBL" id="CAI3578423.1"/>
    </source>
</evidence>
<dbReference type="AlphaFoldDB" id="A0AAD1YEU3"/>
<evidence type="ECO:0000259" key="2">
    <source>
        <dbReference type="PROSITE" id="PS51372"/>
    </source>
</evidence>
<dbReference type="InterPro" id="IPR036634">
    <property type="entry name" value="PRD_sf"/>
</dbReference>
<name>A0AAD1YEU3_9CLOT</name>
<protein>
    <submittedName>
        <fullName evidence="3">Beta-glucoside operon transcriptional antiterminator</fullName>
    </submittedName>
</protein>
<dbReference type="EMBL" id="CAMTCP010000177">
    <property type="protein sequence ID" value="CAI3578423.1"/>
    <property type="molecule type" value="Genomic_DNA"/>
</dbReference>
<dbReference type="GO" id="GO:0006355">
    <property type="term" value="P:regulation of DNA-templated transcription"/>
    <property type="evidence" value="ECO:0007669"/>
    <property type="project" value="InterPro"/>
</dbReference>
<dbReference type="GO" id="GO:0003723">
    <property type="term" value="F:RNA binding"/>
    <property type="evidence" value="ECO:0007669"/>
    <property type="project" value="InterPro"/>
</dbReference>
<dbReference type="PANTHER" id="PTHR30185:SF15">
    <property type="entry name" value="CRYPTIC BETA-GLUCOSIDE BGL OPERON ANTITERMINATOR"/>
    <property type="match status" value="1"/>
</dbReference>
<organism evidence="3 4">
    <name type="scientific">Clostridium neonatale</name>
    <dbReference type="NCBI Taxonomy" id="137838"/>
    <lineage>
        <taxon>Bacteria</taxon>
        <taxon>Bacillati</taxon>
        <taxon>Bacillota</taxon>
        <taxon>Clostridia</taxon>
        <taxon>Eubacteriales</taxon>
        <taxon>Clostridiaceae</taxon>
        <taxon>Clostridium</taxon>
    </lineage>
</organism>
<dbReference type="Gene3D" id="2.30.24.10">
    <property type="entry name" value="CAT RNA-binding domain"/>
    <property type="match status" value="1"/>
</dbReference>
<dbReference type="PROSITE" id="PS51372">
    <property type="entry name" value="PRD_2"/>
    <property type="match status" value="2"/>
</dbReference>
<comment type="caution">
    <text evidence="3">The sequence shown here is derived from an EMBL/GenBank/DDBJ whole genome shotgun (WGS) entry which is preliminary data.</text>
</comment>
<keyword evidence="1" id="KW-0677">Repeat</keyword>
<dbReference type="Pfam" id="PF03123">
    <property type="entry name" value="CAT_RBD"/>
    <property type="match status" value="1"/>
</dbReference>
<gene>
    <name evidence="3" type="ORF">CNEO2_250022</name>
</gene>
<evidence type="ECO:0000256" key="1">
    <source>
        <dbReference type="ARBA" id="ARBA00022737"/>
    </source>
</evidence>
<dbReference type="Proteomes" id="UP001189143">
    <property type="component" value="Unassembled WGS sequence"/>
</dbReference>
<dbReference type="SMART" id="SM01061">
    <property type="entry name" value="CAT_RBD"/>
    <property type="match status" value="1"/>
</dbReference>
<dbReference type="RefSeq" id="WP_125148689.1">
    <property type="nucleotide sequence ID" value="NZ_CAMRXC010000166.1"/>
</dbReference>
<dbReference type="NCBIfam" id="NF046042">
    <property type="entry name" value="LicT"/>
    <property type="match status" value="1"/>
</dbReference>
<evidence type="ECO:0000313" key="4">
    <source>
        <dbReference type="Proteomes" id="UP001189143"/>
    </source>
</evidence>
<proteinExistence type="predicted"/>
<dbReference type="PANTHER" id="PTHR30185">
    <property type="entry name" value="CRYPTIC BETA-GLUCOSIDE BGL OPERON ANTITERMINATOR"/>
    <property type="match status" value="1"/>
</dbReference>
<feature type="domain" description="PRD" evidence="2">
    <location>
        <begin position="169"/>
        <end position="281"/>
    </location>
</feature>
<dbReference type="InterPro" id="IPR004341">
    <property type="entry name" value="CAT_RNA-bd_dom"/>
</dbReference>
<dbReference type="InterPro" id="IPR050661">
    <property type="entry name" value="BglG_antiterminators"/>
</dbReference>
<dbReference type="Gene3D" id="1.10.1790.10">
    <property type="entry name" value="PRD domain"/>
    <property type="match status" value="2"/>
</dbReference>
<accession>A0AAD1YEU3</accession>